<dbReference type="OrthoDB" id="1883493at2759"/>
<proteinExistence type="predicted"/>
<evidence type="ECO:0000313" key="1">
    <source>
        <dbReference type="EMBL" id="KAG0114918.1"/>
    </source>
</evidence>
<evidence type="ECO:0000313" key="3">
    <source>
        <dbReference type="Proteomes" id="UP000618051"/>
    </source>
</evidence>
<dbReference type="AlphaFoldDB" id="A0A835TRE8"/>
<dbReference type="EMBL" id="JADDUC010000249">
    <property type="protein sequence ID" value="KAG0114918.1"/>
    <property type="molecule type" value="Genomic_DNA"/>
</dbReference>
<dbReference type="SUPFAM" id="SSF52058">
    <property type="entry name" value="L domain-like"/>
    <property type="match status" value="1"/>
</dbReference>
<comment type="caution">
    <text evidence="1">The sequence shown here is derived from an EMBL/GenBank/DDBJ whole genome shotgun (WGS) entry which is preliminary data.</text>
</comment>
<organism evidence="1">
    <name type="scientific">Lamprotornis superbus</name>
    <dbReference type="NCBI Taxonomy" id="245042"/>
    <lineage>
        <taxon>Eukaryota</taxon>
        <taxon>Metazoa</taxon>
        <taxon>Chordata</taxon>
        <taxon>Craniata</taxon>
        <taxon>Vertebrata</taxon>
        <taxon>Euteleostomi</taxon>
        <taxon>Archelosauria</taxon>
        <taxon>Archosauria</taxon>
        <taxon>Dinosauria</taxon>
        <taxon>Saurischia</taxon>
        <taxon>Theropoda</taxon>
        <taxon>Coelurosauria</taxon>
        <taxon>Aves</taxon>
        <taxon>Neognathae</taxon>
        <taxon>Neoaves</taxon>
        <taxon>Telluraves</taxon>
        <taxon>Australaves</taxon>
        <taxon>Passeriformes</taxon>
        <taxon>Sturnidae</taxon>
        <taxon>Lamprotornis</taxon>
    </lineage>
</organism>
<reference evidence="1" key="1">
    <citation type="submission" date="2020-10" db="EMBL/GenBank/DDBJ databases">
        <title>Feather gene expression reveals the developmental basis of iridescence in African starlings.</title>
        <authorList>
            <person name="Rubenstein D.R."/>
        </authorList>
    </citation>
    <scope>NUCLEOTIDE SEQUENCE</scope>
    <source>
        <strain evidence="1">SS15</strain>
        <tissue evidence="1">Liver</tissue>
    </source>
</reference>
<dbReference type="Proteomes" id="UP000618051">
    <property type="component" value="Unassembled WGS sequence"/>
</dbReference>
<reference evidence="2 3" key="2">
    <citation type="journal article" date="2021" name="J. Hered.">
        <title>Feather Gene Expression Elucidates the Developmental Basis of Plumage Iridescence in African Starlings.</title>
        <authorList>
            <person name="Rubenstein D.R."/>
            <person name="Corvelo A."/>
            <person name="MacManes M.D."/>
            <person name="Maia R."/>
            <person name="Narzisi G."/>
            <person name="Rousaki A."/>
            <person name="Vandenabeele P."/>
            <person name="Shawkey M.D."/>
            <person name="Solomon J."/>
        </authorList>
    </citation>
    <scope>NUCLEOTIDE SEQUENCE [LARGE SCALE GENOMIC DNA]</scope>
    <source>
        <strain evidence="2">SS15</strain>
    </source>
</reference>
<dbReference type="InterPro" id="IPR032675">
    <property type="entry name" value="LRR_dom_sf"/>
</dbReference>
<gene>
    <name evidence="2" type="ORF">IHE44_0006680</name>
    <name evidence="1" type="ORF">IHE44_006958</name>
</gene>
<keyword evidence="3" id="KW-1185">Reference proteome</keyword>
<accession>A0A835TRE8</accession>
<feature type="non-terminal residue" evidence="1">
    <location>
        <position position="1"/>
    </location>
</feature>
<sequence length="159" mass="17910">MRCDGDRGVDCSGRGLAAVPPGLSAFTHALDISMNNITRLPEDAFKNFPYLEELFLISEERAYFTPDLKSPNNSVYPTYMTVGDFIFFLQKIQILTAEPLQSCFFSTQNWELVSMPKKSNLKKSLKVVVESVLEVTFHGEVLPRITLKRMKILQANGNA</sequence>
<name>A0A835TRE8_9PASS</name>
<protein>
    <submittedName>
        <fullName evidence="1">Leucine-rich repeat-containing G-protein coupled receptor 4</fullName>
    </submittedName>
</protein>
<keyword evidence="1" id="KW-0675">Receptor</keyword>
<evidence type="ECO:0000313" key="2">
    <source>
        <dbReference type="EMBL" id="KAI1232836.1"/>
    </source>
</evidence>
<reference evidence="2" key="3">
    <citation type="submission" date="2022-01" db="EMBL/GenBank/DDBJ databases">
        <authorList>
            <person name="Rubenstein D.R."/>
        </authorList>
    </citation>
    <scope>NUCLEOTIDE SEQUENCE</scope>
    <source>
        <strain evidence="2">SS15</strain>
        <tissue evidence="2">Liver</tissue>
    </source>
</reference>
<dbReference type="EMBL" id="JADDUC020000021">
    <property type="protein sequence ID" value="KAI1232836.1"/>
    <property type="molecule type" value="Genomic_DNA"/>
</dbReference>
<dbReference type="Gene3D" id="3.80.10.10">
    <property type="entry name" value="Ribonuclease Inhibitor"/>
    <property type="match status" value="1"/>
</dbReference>